<accession>A0A9W9K3I9</accession>
<dbReference type="RefSeq" id="XP_056509980.1">
    <property type="nucleotide sequence ID" value="XM_056657180.1"/>
</dbReference>
<keyword evidence="3" id="KW-1185">Reference proteome</keyword>
<feature type="region of interest" description="Disordered" evidence="1">
    <location>
        <begin position="1"/>
        <end position="21"/>
    </location>
</feature>
<evidence type="ECO:0000256" key="1">
    <source>
        <dbReference type="SAM" id="MobiDB-lite"/>
    </source>
</evidence>
<reference evidence="2" key="1">
    <citation type="submission" date="2022-11" db="EMBL/GenBank/DDBJ databases">
        <authorList>
            <person name="Petersen C."/>
        </authorList>
    </citation>
    <scope>NUCLEOTIDE SEQUENCE</scope>
    <source>
        <strain evidence="2">IBT 34128</strain>
    </source>
</reference>
<evidence type="ECO:0000313" key="3">
    <source>
        <dbReference type="Proteomes" id="UP001141434"/>
    </source>
</evidence>
<proteinExistence type="predicted"/>
<dbReference type="Gene3D" id="3.80.10.10">
    <property type="entry name" value="Ribonuclease Inhibitor"/>
    <property type="match status" value="1"/>
</dbReference>
<organism evidence="2 3">
    <name type="scientific">Penicillium alfredii</name>
    <dbReference type="NCBI Taxonomy" id="1506179"/>
    <lineage>
        <taxon>Eukaryota</taxon>
        <taxon>Fungi</taxon>
        <taxon>Dikarya</taxon>
        <taxon>Ascomycota</taxon>
        <taxon>Pezizomycotina</taxon>
        <taxon>Eurotiomycetes</taxon>
        <taxon>Eurotiomycetidae</taxon>
        <taxon>Eurotiales</taxon>
        <taxon>Aspergillaceae</taxon>
        <taxon>Penicillium</taxon>
    </lineage>
</organism>
<comment type="caution">
    <text evidence="2">The sequence shown here is derived from an EMBL/GenBank/DDBJ whole genome shotgun (WGS) entry which is preliminary data.</text>
</comment>
<dbReference type="AlphaFoldDB" id="A0A9W9K3I9"/>
<name>A0A9W9K3I9_9EURO</name>
<gene>
    <name evidence="2" type="ORF">NUU61_006653</name>
</gene>
<reference evidence="2" key="2">
    <citation type="journal article" date="2023" name="IMA Fungus">
        <title>Comparative genomic study of the Penicillium genus elucidates a diverse pangenome and 15 lateral gene transfer events.</title>
        <authorList>
            <person name="Petersen C."/>
            <person name="Sorensen T."/>
            <person name="Nielsen M.R."/>
            <person name="Sondergaard T.E."/>
            <person name="Sorensen J.L."/>
            <person name="Fitzpatrick D.A."/>
            <person name="Frisvad J.C."/>
            <person name="Nielsen K.L."/>
        </authorList>
    </citation>
    <scope>NUCLEOTIDE SEQUENCE</scope>
    <source>
        <strain evidence="2">IBT 34128</strain>
    </source>
</reference>
<dbReference type="Proteomes" id="UP001141434">
    <property type="component" value="Unassembled WGS sequence"/>
</dbReference>
<sequence>MAQQTDTRSADENKVTNGLDALNLRPDQQAPILRLPNELLQLIFEFATAKKDKDEWDARIWAYSLLTPLAEVSRRFNSLVLPMLYGIIDLNGHPFNYQQRVKQLHDTLKQRPELRSLPRSLQIEIEDEGTKLDFPVIHDLVVWATGLTHLRLYGGFGVQENSDTFLYGLRDETCALVRSAGQCLPALRSFDIFSCFSAGALTQMIESFAFKSLEKLEIWAILEDHNEPVLSDEKVNHSNLFQAVDLDIQGAASFTSLSLNGYSADLRTLFHLTRWPKKLVHFTSRCVHDDDDGPADLDFAELRPALLPHLETLQTIELQGPYKSNRDGLFNAAEFPNLESFKISRWAIAPRGSLAWTPEHADLLLAPRLKVLTWVVDESPAEVEEWDEFSPEEEKWMREFAKVASQRRSTLQRIHIQYKPETYNVEERFGYPWDRMDKVREEIRPYGVALGYDEPPLSKKEWQEEVDSKKERMEREALRRHRAVLASRVES</sequence>
<dbReference type="InterPro" id="IPR032675">
    <property type="entry name" value="LRR_dom_sf"/>
</dbReference>
<evidence type="ECO:0000313" key="2">
    <source>
        <dbReference type="EMBL" id="KAJ5091783.1"/>
    </source>
</evidence>
<protein>
    <submittedName>
        <fullName evidence="2">F-box domain protein</fullName>
    </submittedName>
</protein>
<dbReference type="EMBL" id="JAPMSZ010000009">
    <property type="protein sequence ID" value="KAJ5091783.1"/>
    <property type="molecule type" value="Genomic_DNA"/>
</dbReference>
<dbReference type="OrthoDB" id="5139510at2759"/>
<dbReference type="GeneID" id="81396349"/>